<dbReference type="EMBL" id="BAAAQD010000003">
    <property type="protein sequence ID" value="GAA1506888.1"/>
    <property type="molecule type" value="Genomic_DNA"/>
</dbReference>
<dbReference type="CDD" id="cd04301">
    <property type="entry name" value="NAT_SF"/>
    <property type="match status" value="1"/>
</dbReference>
<reference evidence="3 4" key="1">
    <citation type="journal article" date="2019" name="Int. J. Syst. Evol. Microbiol.">
        <title>The Global Catalogue of Microorganisms (GCM) 10K type strain sequencing project: providing services to taxonomists for standard genome sequencing and annotation.</title>
        <authorList>
            <consortium name="The Broad Institute Genomics Platform"/>
            <consortium name="The Broad Institute Genome Sequencing Center for Infectious Disease"/>
            <person name="Wu L."/>
            <person name="Ma J."/>
        </authorList>
    </citation>
    <scope>NUCLEOTIDE SEQUENCE [LARGE SCALE GENOMIC DNA]</scope>
    <source>
        <strain evidence="3 4">JCM 15933</strain>
    </source>
</reference>
<organism evidence="3 4">
    <name type="scientific">Dactylosporangium maewongense</name>
    <dbReference type="NCBI Taxonomy" id="634393"/>
    <lineage>
        <taxon>Bacteria</taxon>
        <taxon>Bacillati</taxon>
        <taxon>Actinomycetota</taxon>
        <taxon>Actinomycetes</taxon>
        <taxon>Micromonosporales</taxon>
        <taxon>Micromonosporaceae</taxon>
        <taxon>Dactylosporangium</taxon>
    </lineage>
</organism>
<feature type="domain" description="N-acetyltransferase" evidence="2">
    <location>
        <begin position="182"/>
        <end position="347"/>
    </location>
</feature>
<evidence type="ECO:0000313" key="3">
    <source>
        <dbReference type="EMBL" id="GAA1506888.1"/>
    </source>
</evidence>
<feature type="domain" description="N-acetyltransferase" evidence="2">
    <location>
        <begin position="3"/>
        <end position="159"/>
    </location>
</feature>
<dbReference type="Pfam" id="PF13302">
    <property type="entry name" value="Acetyltransf_3"/>
    <property type="match status" value="2"/>
</dbReference>
<sequence>MTVALRPFRDEDADAVAEACGDPAIAHYLPFLPQPYTRDDALAFFRQKPGDPAIVDAATDRVLGAIGSTPRGTGTVEVGYWVAPWARRQGVASAALEQFSAGLFAQGLQRLYLVTALTNGASQRVAVAGGYVREGVARAASQAADGSWQDMVVWARTAGDPPGPSARALPDLPGGVLTDGVVALRPIGEEDGPSTYQMRSRPDVSGRSVVGTPMDPAVVTRQCAESVSKWLAGQRAEMTIRDADGGTYLGEIALFYFEPLLREAMIGYSLTPEARGKGYASRAARLITAWGFEIGMARMTAGTAPDNVASQRVLEAAGYHREGLQRSRLPGPDGTRIDNIQFAKLRPAAT</sequence>
<dbReference type="PANTHER" id="PTHR43441:SF10">
    <property type="entry name" value="ACETYLTRANSFERASE"/>
    <property type="match status" value="1"/>
</dbReference>
<evidence type="ECO:0000256" key="1">
    <source>
        <dbReference type="SAM" id="MobiDB-lite"/>
    </source>
</evidence>
<evidence type="ECO:0000259" key="2">
    <source>
        <dbReference type="PROSITE" id="PS51186"/>
    </source>
</evidence>
<dbReference type="SUPFAM" id="SSF55729">
    <property type="entry name" value="Acyl-CoA N-acyltransferases (Nat)"/>
    <property type="match status" value="2"/>
</dbReference>
<dbReference type="PROSITE" id="PS51186">
    <property type="entry name" value="GNAT"/>
    <property type="match status" value="2"/>
</dbReference>
<gene>
    <name evidence="3" type="ORF">GCM10009827_021000</name>
</gene>
<feature type="region of interest" description="Disordered" evidence="1">
    <location>
        <begin position="188"/>
        <end position="212"/>
    </location>
</feature>
<dbReference type="Proteomes" id="UP001501470">
    <property type="component" value="Unassembled WGS sequence"/>
</dbReference>
<dbReference type="InterPro" id="IPR000182">
    <property type="entry name" value="GNAT_dom"/>
</dbReference>
<keyword evidence="4" id="KW-1185">Reference proteome</keyword>
<dbReference type="InterPro" id="IPR016181">
    <property type="entry name" value="Acyl_CoA_acyltransferase"/>
</dbReference>
<protein>
    <recommendedName>
        <fullName evidence="2">N-acetyltransferase domain-containing protein</fullName>
    </recommendedName>
</protein>
<name>A0ABN1ZXI8_9ACTN</name>
<dbReference type="RefSeq" id="WP_344501608.1">
    <property type="nucleotide sequence ID" value="NZ_BAAAQD010000003.1"/>
</dbReference>
<dbReference type="PANTHER" id="PTHR43441">
    <property type="entry name" value="RIBOSOMAL-PROTEIN-SERINE ACETYLTRANSFERASE"/>
    <property type="match status" value="1"/>
</dbReference>
<dbReference type="InterPro" id="IPR051908">
    <property type="entry name" value="Ribosomal_N-acetyltransferase"/>
</dbReference>
<comment type="caution">
    <text evidence="3">The sequence shown here is derived from an EMBL/GenBank/DDBJ whole genome shotgun (WGS) entry which is preliminary data.</text>
</comment>
<accession>A0ABN1ZXI8</accession>
<evidence type="ECO:0000313" key="4">
    <source>
        <dbReference type="Proteomes" id="UP001501470"/>
    </source>
</evidence>
<proteinExistence type="predicted"/>
<dbReference type="Gene3D" id="3.40.630.30">
    <property type="match status" value="2"/>
</dbReference>